<dbReference type="Gene3D" id="1.10.10.60">
    <property type="entry name" value="Homeodomain-like"/>
    <property type="match status" value="1"/>
</dbReference>
<dbReference type="Proteomes" id="UP000183371">
    <property type="component" value="Unassembled WGS sequence"/>
</dbReference>
<evidence type="ECO:0000259" key="5">
    <source>
        <dbReference type="PROSITE" id="PS50977"/>
    </source>
</evidence>
<evidence type="ECO:0000256" key="4">
    <source>
        <dbReference type="PROSITE-ProRule" id="PRU00335"/>
    </source>
</evidence>
<feature type="DNA-binding region" description="H-T-H motif" evidence="4">
    <location>
        <begin position="36"/>
        <end position="55"/>
    </location>
</feature>
<dbReference type="PANTHER" id="PTHR47506:SF1">
    <property type="entry name" value="HTH-TYPE TRANSCRIPTIONAL REGULATOR YJDC"/>
    <property type="match status" value="1"/>
</dbReference>
<evidence type="ECO:0000256" key="2">
    <source>
        <dbReference type="ARBA" id="ARBA00023125"/>
    </source>
</evidence>
<evidence type="ECO:0000256" key="3">
    <source>
        <dbReference type="ARBA" id="ARBA00023163"/>
    </source>
</evidence>
<accession>A0A1I6XWB1</accession>
<proteinExistence type="predicted"/>
<dbReference type="EMBL" id="FPBD01000001">
    <property type="protein sequence ID" value="SFT42427.1"/>
    <property type="molecule type" value="Genomic_DNA"/>
</dbReference>
<dbReference type="PANTHER" id="PTHR47506">
    <property type="entry name" value="TRANSCRIPTIONAL REGULATORY PROTEIN"/>
    <property type="match status" value="1"/>
</dbReference>
<keyword evidence="3" id="KW-0804">Transcription</keyword>
<reference evidence="7" key="1">
    <citation type="submission" date="2016-10" db="EMBL/GenBank/DDBJ databases">
        <authorList>
            <person name="Varghese N."/>
            <person name="Submissions S."/>
        </authorList>
    </citation>
    <scope>NUCLEOTIDE SEQUENCE [LARGE SCALE GENOMIC DNA]</scope>
    <source>
        <strain evidence="7">DSM 17465</strain>
    </source>
</reference>
<keyword evidence="2 4" id="KW-0238">DNA-binding</keyword>
<evidence type="ECO:0000313" key="6">
    <source>
        <dbReference type="EMBL" id="SFT42427.1"/>
    </source>
</evidence>
<dbReference type="InterPro" id="IPR001647">
    <property type="entry name" value="HTH_TetR"/>
</dbReference>
<dbReference type="Pfam" id="PF00440">
    <property type="entry name" value="TetR_N"/>
    <property type="match status" value="1"/>
</dbReference>
<dbReference type="Gene3D" id="1.10.357.10">
    <property type="entry name" value="Tetracycline Repressor, domain 2"/>
    <property type="match status" value="1"/>
</dbReference>
<evidence type="ECO:0000313" key="7">
    <source>
        <dbReference type="Proteomes" id="UP000183371"/>
    </source>
</evidence>
<dbReference type="InterPro" id="IPR009057">
    <property type="entry name" value="Homeodomain-like_sf"/>
</dbReference>
<dbReference type="PROSITE" id="PS50977">
    <property type="entry name" value="HTH_TETR_2"/>
    <property type="match status" value="1"/>
</dbReference>
<name>A0A1I6XWB1_9HYPH</name>
<keyword evidence="1" id="KW-0805">Transcription regulation</keyword>
<dbReference type="AlphaFoldDB" id="A0A1I6XWB1"/>
<evidence type="ECO:0000256" key="1">
    <source>
        <dbReference type="ARBA" id="ARBA00023015"/>
    </source>
</evidence>
<organism evidence="6 7">
    <name type="scientific">Pseudovibrio denitrificans</name>
    <dbReference type="NCBI Taxonomy" id="258256"/>
    <lineage>
        <taxon>Bacteria</taxon>
        <taxon>Pseudomonadati</taxon>
        <taxon>Pseudomonadota</taxon>
        <taxon>Alphaproteobacteria</taxon>
        <taxon>Hyphomicrobiales</taxon>
        <taxon>Stappiaceae</taxon>
        <taxon>Pseudovibrio</taxon>
    </lineage>
</organism>
<dbReference type="SUPFAM" id="SSF48498">
    <property type="entry name" value="Tetracyclin repressor-like, C-terminal domain"/>
    <property type="match status" value="1"/>
</dbReference>
<dbReference type="RefSeq" id="WP_306303299.1">
    <property type="nucleotide sequence ID" value="NZ_FPBD01000001.1"/>
</dbReference>
<keyword evidence="7" id="KW-1185">Reference proteome</keyword>
<feature type="domain" description="HTH tetR-type" evidence="5">
    <location>
        <begin position="13"/>
        <end position="73"/>
    </location>
</feature>
<protein>
    <submittedName>
        <fullName evidence="6">Transcriptional regulator, TetR family</fullName>
    </submittedName>
</protein>
<dbReference type="InterPro" id="IPR036271">
    <property type="entry name" value="Tet_transcr_reg_TetR-rel_C_sf"/>
</dbReference>
<sequence length="203" mass="22907">MPMKDDLHVETISPDIEAMLEASVRMFWKRGYESTSFDDVVDAMGVPKEFVEGAFSNKEELYTAATRWYLHNYGRRLLSGFAMHSNCVDAIRVALYECVDVLCDKTDSDGCLLSTGLLEISTQDSILAREITELRNTMVDAITHKLTNCKDSLKPDTDIETLARFYAATLQGLASQCKDGATKEQLYRVVDMSMKVLDCYRIN</sequence>
<dbReference type="SUPFAM" id="SSF46689">
    <property type="entry name" value="Homeodomain-like"/>
    <property type="match status" value="1"/>
</dbReference>
<gene>
    <name evidence="6" type="ORF">SAMN05444141_101474</name>
</gene>
<dbReference type="GO" id="GO:0003677">
    <property type="term" value="F:DNA binding"/>
    <property type="evidence" value="ECO:0007669"/>
    <property type="project" value="UniProtKB-UniRule"/>
</dbReference>